<dbReference type="EMBL" id="CASHTH010002003">
    <property type="protein sequence ID" value="CAI8023306.1"/>
    <property type="molecule type" value="Genomic_DNA"/>
</dbReference>
<dbReference type="Pfam" id="PF03782">
    <property type="entry name" value="AMOP"/>
    <property type="match status" value="1"/>
</dbReference>
<evidence type="ECO:0000256" key="6">
    <source>
        <dbReference type="ARBA" id="ARBA00022989"/>
    </source>
</evidence>
<evidence type="ECO:0000256" key="1">
    <source>
        <dbReference type="ARBA" id="ARBA00004370"/>
    </source>
</evidence>
<dbReference type="GO" id="GO:0016020">
    <property type="term" value="C:membrane"/>
    <property type="evidence" value="ECO:0007669"/>
    <property type="project" value="UniProtKB-SubCell"/>
</dbReference>
<dbReference type="GO" id="GO:0007154">
    <property type="term" value="P:cell communication"/>
    <property type="evidence" value="ECO:0007669"/>
    <property type="project" value="InterPro"/>
</dbReference>
<evidence type="ECO:0000256" key="2">
    <source>
        <dbReference type="ARBA" id="ARBA00022692"/>
    </source>
</evidence>
<dbReference type="Pfam" id="PF03160">
    <property type="entry name" value="Calx-beta"/>
    <property type="match status" value="1"/>
</dbReference>
<keyword evidence="11" id="KW-1185">Reference proteome</keyword>
<dbReference type="Proteomes" id="UP001174909">
    <property type="component" value="Unassembled WGS sequence"/>
</dbReference>
<feature type="domain" description="AMOP" evidence="8">
    <location>
        <begin position="522"/>
        <end position="657"/>
    </location>
</feature>
<accession>A0AA35WNG0</accession>
<dbReference type="InterPro" id="IPR001846">
    <property type="entry name" value="VWF_type-D"/>
</dbReference>
<dbReference type="SMART" id="SM00723">
    <property type="entry name" value="AMOP"/>
    <property type="match status" value="1"/>
</dbReference>
<sequence length="721" mass="79972">DLYRILASQSSTSVTVNCSTLSEVLTYNLDTAGSWQEFTTPDKSFCSITSDKPLLVMQFALGNNEDGIGDPFMMMITPVEQYSNNYVFNVLPEFEINYITLYVTPEDFQPESIFVDDTNLENSTWVAVYYSSADICGYITSTSLLPGEHQLYHADVSSQIGVSAYGFNAFNSYGYPGGLQLEPVQLAIISFSQSEFTVLENEEFARVKLVRSGDISREAVVLIGSDPYKGDAAARSDYMPIIEILTFLPEELTKRVDVVINDDTNVEFDESFFLYLVSGEGVHLSPFQRAKVVIRNDDGKITLTPRYGSEIGGTPIIVTADKLEAFEEDNVTCVFDGIKTDGFVTKDGLVFCVSPELRRTGRVPFELHIEGDKNSFTGFAKFISVSHDKVAGVMVENGPVVATGDMVRLSWSREAILPTEPHDSYNINVMLREYDQESGEWIDTELAKEMPNSGSIEIAVPERAPKNDNESAAPAVFQIEVSESSTDTQIQKRGLFSAIAKAVKKAVKFVTKVVSVVLSLVLEPARRLLCEAWGLIESRERSQQILSELPPCPCTVAEIDTRGDGFELEDRSISSIFHPGSDKCFRQRRPSTTAGQQCCYDDAGDIIVGQVAGGTVDFIAPKDIKTTIGHFIVDVVPHFFCCTNSFLSNCEKYYRYRPSDDCSRTRPQQPAFARGDPHLVTLDGLRYTFNGRGEFTLIETQGDMFTLQGRMTLAKGVNNMH</sequence>
<comment type="caution">
    <text evidence="10">The sequence shown here is derived from an EMBL/GenBank/DDBJ whole genome shotgun (WGS) entry which is preliminary data.</text>
</comment>
<keyword evidence="4" id="KW-0677">Repeat</keyword>
<dbReference type="SUPFAM" id="SSF81296">
    <property type="entry name" value="E set domains"/>
    <property type="match status" value="1"/>
</dbReference>
<dbReference type="InterPro" id="IPR013783">
    <property type="entry name" value="Ig-like_fold"/>
</dbReference>
<organism evidence="10 11">
    <name type="scientific">Geodia barretti</name>
    <name type="common">Barrett's horny sponge</name>
    <dbReference type="NCBI Taxonomy" id="519541"/>
    <lineage>
        <taxon>Eukaryota</taxon>
        <taxon>Metazoa</taxon>
        <taxon>Porifera</taxon>
        <taxon>Demospongiae</taxon>
        <taxon>Heteroscleromorpha</taxon>
        <taxon>Tetractinellida</taxon>
        <taxon>Astrophorina</taxon>
        <taxon>Geodiidae</taxon>
        <taxon>Geodia</taxon>
    </lineage>
</organism>
<evidence type="ECO:0000256" key="7">
    <source>
        <dbReference type="ARBA" id="ARBA00023136"/>
    </source>
</evidence>
<dbReference type="Pfam" id="PF17517">
    <property type="entry name" value="IgGFc_binding"/>
    <property type="match status" value="1"/>
</dbReference>
<evidence type="ECO:0000313" key="11">
    <source>
        <dbReference type="Proteomes" id="UP001174909"/>
    </source>
</evidence>
<keyword evidence="3" id="KW-0732">Signal</keyword>
<dbReference type="SMART" id="SM00237">
    <property type="entry name" value="Calx_beta"/>
    <property type="match status" value="1"/>
</dbReference>
<dbReference type="InterPro" id="IPR038081">
    <property type="entry name" value="CalX-like_sf"/>
</dbReference>
<evidence type="ECO:0000256" key="4">
    <source>
        <dbReference type="ARBA" id="ARBA00022737"/>
    </source>
</evidence>
<protein>
    <submittedName>
        <fullName evidence="10">Sushi domain-containing protein 2</fullName>
    </submittedName>
</protein>
<dbReference type="InterPro" id="IPR014756">
    <property type="entry name" value="Ig_E-set"/>
</dbReference>
<reference evidence="10" key="1">
    <citation type="submission" date="2023-03" db="EMBL/GenBank/DDBJ databases">
        <authorList>
            <person name="Steffen K."/>
            <person name="Cardenas P."/>
        </authorList>
    </citation>
    <scope>NUCLEOTIDE SEQUENCE</scope>
</reference>
<feature type="domain" description="VWFD" evidence="9">
    <location>
        <begin position="669"/>
        <end position="721"/>
    </location>
</feature>
<dbReference type="AlphaFoldDB" id="A0AA35WNG0"/>
<feature type="non-terminal residue" evidence="10">
    <location>
        <position position="721"/>
    </location>
</feature>
<dbReference type="Gene3D" id="2.60.40.2030">
    <property type="match status" value="1"/>
</dbReference>
<dbReference type="InterPro" id="IPR035234">
    <property type="entry name" value="IgGFc-bd_N"/>
</dbReference>
<dbReference type="PROSITE" id="PS51233">
    <property type="entry name" value="VWFD"/>
    <property type="match status" value="1"/>
</dbReference>
<dbReference type="PROSITE" id="PS50856">
    <property type="entry name" value="AMOP"/>
    <property type="match status" value="1"/>
</dbReference>
<dbReference type="InterPro" id="IPR051495">
    <property type="entry name" value="Epithelial_Barrier/Signaling"/>
</dbReference>
<evidence type="ECO:0000259" key="8">
    <source>
        <dbReference type="PROSITE" id="PS50856"/>
    </source>
</evidence>
<dbReference type="SUPFAM" id="SSF141072">
    <property type="entry name" value="CalX-like"/>
    <property type="match status" value="1"/>
</dbReference>
<evidence type="ECO:0000259" key="9">
    <source>
        <dbReference type="PROSITE" id="PS51233"/>
    </source>
</evidence>
<comment type="subcellular location">
    <subcellularLocation>
        <location evidence="1">Membrane</location>
    </subcellularLocation>
</comment>
<keyword evidence="5" id="KW-0106">Calcium</keyword>
<evidence type="ECO:0000256" key="5">
    <source>
        <dbReference type="ARBA" id="ARBA00022837"/>
    </source>
</evidence>
<gene>
    <name evidence="10" type="ORF">GBAR_LOCUS13618</name>
</gene>
<evidence type="ECO:0000256" key="3">
    <source>
        <dbReference type="ARBA" id="ARBA00022729"/>
    </source>
</evidence>
<proteinExistence type="predicted"/>
<keyword evidence="7" id="KW-0472">Membrane</keyword>
<dbReference type="InterPro" id="IPR003644">
    <property type="entry name" value="Calx_beta"/>
</dbReference>
<keyword evidence="2" id="KW-0812">Transmembrane</keyword>
<name>A0AA35WNG0_GEOBA</name>
<evidence type="ECO:0000313" key="10">
    <source>
        <dbReference type="EMBL" id="CAI8023306.1"/>
    </source>
</evidence>
<dbReference type="Gene3D" id="2.60.40.10">
    <property type="entry name" value="Immunoglobulins"/>
    <property type="match status" value="1"/>
</dbReference>
<dbReference type="PANTHER" id="PTHR13802">
    <property type="entry name" value="MUCIN 4-RELATED"/>
    <property type="match status" value="1"/>
</dbReference>
<keyword evidence="6" id="KW-1133">Transmembrane helix</keyword>
<dbReference type="InterPro" id="IPR005533">
    <property type="entry name" value="AMOP_dom"/>
</dbReference>
<dbReference type="PANTHER" id="PTHR13802:SF52">
    <property type="entry name" value="MUCIN-4"/>
    <property type="match status" value="1"/>
</dbReference>